<keyword evidence="6" id="KW-1185">Reference proteome</keyword>
<evidence type="ECO:0000313" key="5">
    <source>
        <dbReference type="EMBL" id="KAK5046463.1"/>
    </source>
</evidence>
<dbReference type="InterPro" id="IPR052178">
    <property type="entry name" value="Sec_Metab_Biosynth_SDR"/>
</dbReference>
<proteinExistence type="inferred from homology"/>
<dbReference type="Gene3D" id="3.40.50.720">
    <property type="entry name" value="NAD(P)-binding Rossmann-like Domain"/>
    <property type="match status" value="1"/>
</dbReference>
<dbReference type="PRINTS" id="PR00081">
    <property type="entry name" value="GDHRDH"/>
</dbReference>
<evidence type="ECO:0000256" key="1">
    <source>
        <dbReference type="ARBA" id="ARBA00006484"/>
    </source>
</evidence>
<keyword evidence="3" id="KW-0560">Oxidoreductase</keyword>
<dbReference type="InterPro" id="IPR020904">
    <property type="entry name" value="Sc_DH/Rdtase_CS"/>
</dbReference>
<evidence type="ECO:0000256" key="3">
    <source>
        <dbReference type="ARBA" id="ARBA00023002"/>
    </source>
</evidence>
<dbReference type="InterPro" id="IPR036291">
    <property type="entry name" value="NAD(P)-bd_dom_sf"/>
</dbReference>
<protein>
    <recommendedName>
        <fullName evidence="7">NAD(P)-binding protein</fullName>
    </recommendedName>
</protein>
<evidence type="ECO:0008006" key="7">
    <source>
        <dbReference type="Google" id="ProtNLM"/>
    </source>
</evidence>
<dbReference type="GO" id="GO:0016491">
    <property type="term" value="F:oxidoreductase activity"/>
    <property type="evidence" value="ECO:0007669"/>
    <property type="project" value="UniProtKB-KW"/>
</dbReference>
<name>A0AAV9MY13_9EURO</name>
<dbReference type="AlphaFoldDB" id="A0AAV9MY13"/>
<dbReference type="PANTHER" id="PTHR43618">
    <property type="entry name" value="7-ALPHA-HYDROXYSTEROID DEHYDROGENASE"/>
    <property type="match status" value="1"/>
</dbReference>
<comment type="caution">
    <text evidence="5">The sequence shown here is derived from an EMBL/GenBank/DDBJ whole genome shotgun (WGS) entry which is preliminary data.</text>
</comment>
<dbReference type="EMBL" id="JAVRRD010000030">
    <property type="protein sequence ID" value="KAK5046463.1"/>
    <property type="molecule type" value="Genomic_DNA"/>
</dbReference>
<dbReference type="Pfam" id="PF00106">
    <property type="entry name" value="adh_short"/>
    <property type="match status" value="1"/>
</dbReference>
<dbReference type="SUPFAM" id="SSF51735">
    <property type="entry name" value="NAD(P)-binding Rossmann-fold domains"/>
    <property type="match status" value="1"/>
</dbReference>
<dbReference type="CDD" id="cd05233">
    <property type="entry name" value="SDR_c"/>
    <property type="match status" value="1"/>
</dbReference>
<evidence type="ECO:0000313" key="6">
    <source>
        <dbReference type="Proteomes" id="UP001358417"/>
    </source>
</evidence>
<sequence length="337" mass="36162">MEQLLNELKFNFSTRNFEKTDLSSLSQAGLGRFIARALALNGAAKVFILGRTQSSLDDCEASVSTKNIIPVRCDITSLEYVSAAVSRISNEAGQKINLLVCNAAIEGPTTQVLPQTGASIAEFAKSLVAVSLVNQAECFRTNVAAIWSLIASFLEMLDAGNKAQDVGWSSQVINLASVAGFMRVSPGAFTYAQSKAAVTHMTKQLASTLVPYNIRANAIAPGSKSPLTRSIAILVDFISRPTLNNMLVCPEEMTNHWVEKKIILPEEYPGGRFGDELDMAGAILFLASRAGGYINGEILLADGGKLGTVPCVVSDSLDNRDLKVKSLEIQNCMHLTN</sequence>
<dbReference type="Proteomes" id="UP001358417">
    <property type="component" value="Unassembled WGS sequence"/>
</dbReference>
<dbReference type="PRINTS" id="PR00080">
    <property type="entry name" value="SDRFAMILY"/>
</dbReference>
<dbReference type="PANTHER" id="PTHR43618:SF18">
    <property type="entry name" value="SHORT CHAIN DEHYDROGENASE_REDUCTASE FAMILY (AFU_ORTHOLOGUE AFUA_5G12480)"/>
    <property type="match status" value="1"/>
</dbReference>
<dbReference type="InterPro" id="IPR002347">
    <property type="entry name" value="SDR_fam"/>
</dbReference>
<keyword evidence="2" id="KW-0521">NADP</keyword>
<evidence type="ECO:0000256" key="4">
    <source>
        <dbReference type="RuleBase" id="RU000363"/>
    </source>
</evidence>
<evidence type="ECO:0000256" key="2">
    <source>
        <dbReference type="ARBA" id="ARBA00022857"/>
    </source>
</evidence>
<dbReference type="PROSITE" id="PS00061">
    <property type="entry name" value="ADH_SHORT"/>
    <property type="match status" value="1"/>
</dbReference>
<gene>
    <name evidence="5" type="ORF">LTR84_008266</name>
</gene>
<accession>A0AAV9MY13</accession>
<dbReference type="GeneID" id="89976430"/>
<organism evidence="5 6">
    <name type="scientific">Exophiala bonariae</name>
    <dbReference type="NCBI Taxonomy" id="1690606"/>
    <lineage>
        <taxon>Eukaryota</taxon>
        <taxon>Fungi</taxon>
        <taxon>Dikarya</taxon>
        <taxon>Ascomycota</taxon>
        <taxon>Pezizomycotina</taxon>
        <taxon>Eurotiomycetes</taxon>
        <taxon>Chaetothyriomycetidae</taxon>
        <taxon>Chaetothyriales</taxon>
        <taxon>Herpotrichiellaceae</taxon>
        <taxon>Exophiala</taxon>
    </lineage>
</organism>
<reference evidence="5 6" key="1">
    <citation type="submission" date="2023-08" db="EMBL/GenBank/DDBJ databases">
        <title>Black Yeasts Isolated from many extreme environments.</title>
        <authorList>
            <person name="Coleine C."/>
            <person name="Stajich J.E."/>
            <person name="Selbmann L."/>
        </authorList>
    </citation>
    <scope>NUCLEOTIDE SEQUENCE [LARGE SCALE GENOMIC DNA]</scope>
    <source>
        <strain evidence="5 6">CCFEE 5792</strain>
    </source>
</reference>
<dbReference type="RefSeq" id="XP_064702054.1">
    <property type="nucleotide sequence ID" value="XM_064851813.1"/>
</dbReference>
<comment type="similarity">
    <text evidence="1 4">Belongs to the short-chain dehydrogenases/reductases (SDR) family.</text>
</comment>